<evidence type="ECO:0000313" key="2">
    <source>
        <dbReference type="WBParaSite" id="Hba_04052"/>
    </source>
</evidence>
<name>A0A1I7WGJ3_HETBA</name>
<dbReference type="WBParaSite" id="Hba_04052">
    <property type="protein sequence ID" value="Hba_04052"/>
    <property type="gene ID" value="Hba_04052"/>
</dbReference>
<protein>
    <submittedName>
        <fullName evidence="2">Transmembrane protein</fullName>
    </submittedName>
</protein>
<reference evidence="2" key="1">
    <citation type="submission" date="2016-11" db="UniProtKB">
        <authorList>
            <consortium name="WormBaseParasite"/>
        </authorList>
    </citation>
    <scope>IDENTIFICATION</scope>
</reference>
<evidence type="ECO:0000313" key="1">
    <source>
        <dbReference type="Proteomes" id="UP000095283"/>
    </source>
</evidence>
<dbReference type="Proteomes" id="UP000095283">
    <property type="component" value="Unplaced"/>
</dbReference>
<sequence length="379" mass="44039">MQVIPVSVEIIDVSDFVKLLLIVKTTCYNYVAFIFLSSCLTQIFKSYVVGQFQYCILLYVVLVYEEDQSQWGRVATGSDCSGEQSSDIFGSLAHNFFQSGDFANLQKERESALNFQSSTYHSCPFAPIFHVHKLGMWKIGNLMLILALFVDLQNPHFERSYGKNLIFFVLFYSFLRTEGFELFNNDDVTMAVKDVEEKNSFTEEAAVPVGNGQLKQRKNSFYYEKICINEKITHFLFFASFENLASLLDSFNFNLHTLICTDIMAIKTENLVIAEETQTEWSKCEDGIQHRRRDCREKKNCGLERTMVVKCMLYNTFQVKSSFNCSYYLFSHIKKKIIYIYIYQSEVCDIRKSEKFVLNLNIKQCTIKSVSHSVPYPRF</sequence>
<proteinExistence type="predicted"/>
<organism evidence="1 2">
    <name type="scientific">Heterorhabditis bacteriophora</name>
    <name type="common">Entomopathogenic nematode worm</name>
    <dbReference type="NCBI Taxonomy" id="37862"/>
    <lineage>
        <taxon>Eukaryota</taxon>
        <taxon>Metazoa</taxon>
        <taxon>Ecdysozoa</taxon>
        <taxon>Nematoda</taxon>
        <taxon>Chromadorea</taxon>
        <taxon>Rhabditida</taxon>
        <taxon>Rhabditina</taxon>
        <taxon>Rhabditomorpha</taxon>
        <taxon>Strongyloidea</taxon>
        <taxon>Heterorhabditidae</taxon>
        <taxon>Heterorhabditis</taxon>
    </lineage>
</organism>
<accession>A0A1I7WGJ3</accession>
<keyword evidence="1" id="KW-1185">Reference proteome</keyword>
<dbReference type="AlphaFoldDB" id="A0A1I7WGJ3"/>